<comment type="similarity">
    <text evidence="6">Belongs to the DESIGUAL family.</text>
</comment>
<dbReference type="Proteomes" id="UP001140206">
    <property type="component" value="Chromosome 5"/>
</dbReference>
<organism evidence="8 9">
    <name type="scientific">Rhynchospora pubera</name>
    <dbReference type="NCBI Taxonomy" id="906938"/>
    <lineage>
        <taxon>Eukaryota</taxon>
        <taxon>Viridiplantae</taxon>
        <taxon>Streptophyta</taxon>
        <taxon>Embryophyta</taxon>
        <taxon>Tracheophyta</taxon>
        <taxon>Spermatophyta</taxon>
        <taxon>Magnoliopsida</taxon>
        <taxon>Liliopsida</taxon>
        <taxon>Poales</taxon>
        <taxon>Cyperaceae</taxon>
        <taxon>Cyperoideae</taxon>
        <taxon>Rhynchosporeae</taxon>
        <taxon>Rhynchospora</taxon>
    </lineage>
</organism>
<accession>A0AAV8BQC6</accession>
<dbReference type="EMBL" id="JAMFTS010000005">
    <property type="protein sequence ID" value="KAJ4745385.1"/>
    <property type="molecule type" value="Genomic_DNA"/>
</dbReference>
<reference evidence="8" key="1">
    <citation type="submission" date="2022-08" db="EMBL/GenBank/DDBJ databases">
        <authorList>
            <person name="Marques A."/>
        </authorList>
    </citation>
    <scope>NUCLEOTIDE SEQUENCE</scope>
    <source>
        <strain evidence="8">RhyPub2mFocal</strain>
        <tissue evidence="8">Leaves</tissue>
    </source>
</reference>
<evidence type="ECO:0000256" key="6">
    <source>
        <dbReference type="ARBA" id="ARBA00029467"/>
    </source>
</evidence>
<dbReference type="AlphaFoldDB" id="A0AAV8BQC6"/>
<evidence type="ECO:0000256" key="1">
    <source>
        <dbReference type="ARBA" id="ARBA00004127"/>
    </source>
</evidence>
<proteinExistence type="inferred from homology"/>
<dbReference type="InterPro" id="IPR009606">
    <property type="entry name" value="DEAL/Modifying_wall_lignin1/2"/>
</dbReference>
<evidence type="ECO:0000313" key="9">
    <source>
        <dbReference type="Proteomes" id="UP001140206"/>
    </source>
</evidence>
<dbReference type="Pfam" id="PF06749">
    <property type="entry name" value="DUF1218"/>
    <property type="match status" value="1"/>
</dbReference>
<keyword evidence="3" id="KW-0732">Signal</keyword>
<keyword evidence="9" id="KW-1185">Reference proteome</keyword>
<dbReference type="InterPro" id="IPR052222">
    <property type="entry name" value="DESIGUAL"/>
</dbReference>
<feature type="transmembrane region" description="Helical" evidence="7">
    <location>
        <begin position="61"/>
        <end position="82"/>
    </location>
</feature>
<evidence type="ECO:0000256" key="7">
    <source>
        <dbReference type="SAM" id="Phobius"/>
    </source>
</evidence>
<comment type="caution">
    <text evidence="8">The sequence shown here is derived from an EMBL/GenBank/DDBJ whole genome shotgun (WGS) entry which is preliminary data.</text>
</comment>
<dbReference type="PANTHER" id="PTHR31769">
    <property type="entry name" value="OS07G0462200 PROTEIN-RELATED"/>
    <property type="match status" value="1"/>
</dbReference>
<keyword evidence="2 7" id="KW-0812">Transmembrane</keyword>
<name>A0AAV8BQC6_9POAL</name>
<evidence type="ECO:0000256" key="5">
    <source>
        <dbReference type="ARBA" id="ARBA00023136"/>
    </source>
</evidence>
<keyword evidence="4 7" id="KW-1133">Transmembrane helix</keyword>
<evidence type="ECO:0000313" key="8">
    <source>
        <dbReference type="EMBL" id="KAJ4745385.1"/>
    </source>
</evidence>
<evidence type="ECO:0000256" key="4">
    <source>
        <dbReference type="ARBA" id="ARBA00022989"/>
    </source>
</evidence>
<gene>
    <name evidence="8" type="ORF">LUZ62_079790</name>
</gene>
<evidence type="ECO:0000256" key="3">
    <source>
        <dbReference type="ARBA" id="ARBA00022729"/>
    </source>
</evidence>
<sequence length="186" mass="20516">MAKVEAVIVCILPLFGWGWKKEEGRRKKEKGILGIEAEKAENHGRHLRVLFIECKEPVHQAYRLGIAAATLLALSHFIANLLGGCMCICSRDDLDRSSANRQMAAITMVISWLILAIGFTLLIMGALSNSKSRATCSFPHHHFLSIGGILCFIHGLFCLAYFVSAHATKKEEVKPQRSIASHGVHP</sequence>
<dbReference type="GO" id="GO:0012505">
    <property type="term" value="C:endomembrane system"/>
    <property type="evidence" value="ECO:0007669"/>
    <property type="project" value="UniProtKB-SubCell"/>
</dbReference>
<feature type="transmembrane region" description="Helical" evidence="7">
    <location>
        <begin position="103"/>
        <end position="123"/>
    </location>
</feature>
<comment type="subcellular location">
    <subcellularLocation>
        <location evidence="1">Endomembrane system</location>
        <topology evidence="1">Multi-pass membrane protein</topology>
    </subcellularLocation>
</comment>
<keyword evidence="5 7" id="KW-0472">Membrane</keyword>
<protein>
    <submittedName>
        <fullName evidence="8">Uncharacterized protein</fullName>
    </submittedName>
</protein>
<feature type="transmembrane region" description="Helical" evidence="7">
    <location>
        <begin position="143"/>
        <end position="164"/>
    </location>
</feature>
<evidence type="ECO:0000256" key="2">
    <source>
        <dbReference type="ARBA" id="ARBA00022692"/>
    </source>
</evidence>